<dbReference type="FunFam" id="3.30.420.10:FF:000149">
    <property type="entry name" value="Polynucleotidyl transferase, ribonuclease H-like superfamily protein"/>
    <property type="match status" value="1"/>
</dbReference>
<name>A0A8S1ZX67_ARAAE</name>
<keyword evidence="4" id="KW-1185">Reference proteome</keyword>
<accession>A0A8S1ZX67</accession>
<reference evidence="3" key="1">
    <citation type="submission" date="2021-01" db="EMBL/GenBank/DDBJ databases">
        <authorList>
            <person name="Bezrukov I."/>
        </authorList>
    </citation>
    <scope>NUCLEOTIDE SEQUENCE</scope>
</reference>
<dbReference type="GO" id="GO:0005634">
    <property type="term" value="C:nucleus"/>
    <property type="evidence" value="ECO:0007669"/>
    <property type="project" value="TreeGrafter"/>
</dbReference>
<dbReference type="GO" id="GO:0008408">
    <property type="term" value="F:3'-5' exonuclease activity"/>
    <property type="evidence" value="ECO:0007669"/>
    <property type="project" value="TreeGrafter"/>
</dbReference>
<dbReference type="GO" id="GO:0003676">
    <property type="term" value="F:nucleic acid binding"/>
    <property type="evidence" value="ECO:0007669"/>
    <property type="project" value="InterPro"/>
</dbReference>
<dbReference type="AlphaFoldDB" id="A0A8S1ZX67"/>
<dbReference type="EMBL" id="LR999453">
    <property type="protein sequence ID" value="CAE5966996.1"/>
    <property type="molecule type" value="Genomic_DNA"/>
</dbReference>
<evidence type="ECO:0000313" key="3">
    <source>
        <dbReference type="EMBL" id="CAE5966996.1"/>
    </source>
</evidence>
<dbReference type="SUPFAM" id="SSF53098">
    <property type="entry name" value="Ribonuclease H-like"/>
    <property type="match status" value="1"/>
</dbReference>
<evidence type="ECO:0000256" key="1">
    <source>
        <dbReference type="ARBA" id="ARBA00022722"/>
    </source>
</evidence>
<evidence type="ECO:0008006" key="5">
    <source>
        <dbReference type="Google" id="ProtNLM"/>
    </source>
</evidence>
<evidence type="ECO:0000313" key="4">
    <source>
        <dbReference type="Proteomes" id="UP000682877"/>
    </source>
</evidence>
<keyword evidence="1" id="KW-0540">Nuclease</keyword>
<protein>
    <recommendedName>
        <fullName evidence="5">3'-5' exonuclease domain-containing protein</fullName>
    </recommendedName>
</protein>
<dbReference type="GO" id="GO:0005737">
    <property type="term" value="C:cytoplasm"/>
    <property type="evidence" value="ECO:0007669"/>
    <property type="project" value="TreeGrafter"/>
</dbReference>
<dbReference type="Proteomes" id="UP000682877">
    <property type="component" value="Chromosome 3"/>
</dbReference>
<dbReference type="PANTHER" id="PTHR13620">
    <property type="entry name" value="3-5 EXONUCLEASE"/>
    <property type="match status" value="1"/>
</dbReference>
<dbReference type="InterPro" id="IPR036397">
    <property type="entry name" value="RNaseH_sf"/>
</dbReference>
<evidence type="ECO:0000256" key="2">
    <source>
        <dbReference type="ARBA" id="ARBA00022801"/>
    </source>
</evidence>
<dbReference type="PANTHER" id="PTHR13620:SF59">
    <property type="entry name" value="POLYNUCLEOTIDYL TRANSFERASE, RIBONUCLEASE H-LIKE SUPERFAMILY PROTEIN"/>
    <property type="match status" value="1"/>
</dbReference>
<dbReference type="InterPro" id="IPR051132">
    <property type="entry name" value="3-5_Exonuclease_domain"/>
</dbReference>
<sequence length="263" mass="30038">MASPTIRTVASYNTHLEYSVDFFGDEFIVTVTPDSSVINRWIRDVLFNNRFSSHPLVVGVGVQWTPFSVPPPNNYYIDSPSDDYYLDPPSDDYYADPPPGDYYADPLENDYYADAPPGRNYSDNPADILQLCVGNRCLIIQLGYCDQVPNNLRSFLMDPETTFVGVWNGQDAGKLARCCHQLEIGELLDIRQYVNDSWGRSMRRCSFEEIVEECMGYQGVMLDPEISMSDWTVYDLDLDQILQASLDAYVCHQLGVWARLWEV</sequence>
<dbReference type="InterPro" id="IPR012337">
    <property type="entry name" value="RNaseH-like_sf"/>
</dbReference>
<gene>
    <name evidence="3" type="ORF">AARE701A_LOCUS6982</name>
</gene>
<keyword evidence="2" id="KW-0378">Hydrolase</keyword>
<proteinExistence type="predicted"/>
<dbReference type="CDD" id="cd06141">
    <property type="entry name" value="WRN_exo"/>
    <property type="match status" value="1"/>
</dbReference>
<dbReference type="Gene3D" id="3.30.420.10">
    <property type="entry name" value="Ribonuclease H-like superfamily/Ribonuclease H"/>
    <property type="match status" value="1"/>
</dbReference>
<organism evidence="3 4">
    <name type="scientific">Arabidopsis arenosa</name>
    <name type="common">Sand rock-cress</name>
    <name type="synonym">Cardaminopsis arenosa</name>
    <dbReference type="NCBI Taxonomy" id="38785"/>
    <lineage>
        <taxon>Eukaryota</taxon>
        <taxon>Viridiplantae</taxon>
        <taxon>Streptophyta</taxon>
        <taxon>Embryophyta</taxon>
        <taxon>Tracheophyta</taxon>
        <taxon>Spermatophyta</taxon>
        <taxon>Magnoliopsida</taxon>
        <taxon>eudicotyledons</taxon>
        <taxon>Gunneridae</taxon>
        <taxon>Pentapetalae</taxon>
        <taxon>rosids</taxon>
        <taxon>malvids</taxon>
        <taxon>Brassicales</taxon>
        <taxon>Brassicaceae</taxon>
        <taxon>Camelineae</taxon>
        <taxon>Arabidopsis</taxon>
    </lineage>
</organism>